<sequence length="69" mass="7469">MFWGHDHDHDHVQDLSLTTASSFGRAGRVGCCAALGHLGPLVRLGLTRSQQICSIAAFCNQQLMQDAAF</sequence>
<dbReference type="AlphaFoldDB" id="A0A2N5XWY3"/>
<comment type="caution">
    <text evidence="1">The sequence shown here is derived from an EMBL/GenBank/DDBJ whole genome shotgun (WGS) entry which is preliminary data.</text>
</comment>
<gene>
    <name evidence="1" type="ORF">C0081_01820</name>
</gene>
<evidence type="ECO:0000313" key="2">
    <source>
        <dbReference type="Proteomes" id="UP000234881"/>
    </source>
</evidence>
<reference evidence="1 2" key="1">
    <citation type="submission" date="2018-01" db="EMBL/GenBank/DDBJ databases">
        <title>The draft genome sequence of Cohaesibacter sp. H1304.</title>
        <authorList>
            <person name="Wang N.-N."/>
            <person name="Du Z.-J."/>
        </authorList>
    </citation>
    <scope>NUCLEOTIDE SEQUENCE [LARGE SCALE GENOMIC DNA]</scope>
    <source>
        <strain evidence="1 2">H1304</strain>
    </source>
</reference>
<organism evidence="1 2">
    <name type="scientific">Cohaesibacter celericrescens</name>
    <dbReference type="NCBI Taxonomy" id="2067669"/>
    <lineage>
        <taxon>Bacteria</taxon>
        <taxon>Pseudomonadati</taxon>
        <taxon>Pseudomonadota</taxon>
        <taxon>Alphaproteobacteria</taxon>
        <taxon>Hyphomicrobiales</taxon>
        <taxon>Cohaesibacteraceae</taxon>
    </lineage>
</organism>
<name>A0A2N5XWY3_9HYPH</name>
<keyword evidence="2" id="KW-1185">Reference proteome</keyword>
<dbReference type="EMBL" id="PKUQ01000001">
    <property type="protein sequence ID" value="PLW78999.1"/>
    <property type="molecule type" value="Genomic_DNA"/>
</dbReference>
<evidence type="ECO:0000313" key="1">
    <source>
        <dbReference type="EMBL" id="PLW78999.1"/>
    </source>
</evidence>
<proteinExistence type="predicted"/>
<protein>
    <submittedName>
        <fullName evidence="1">Uncharacterized protein</fullName>
    </submittedName>
</protein>
<dbReference type="Proteomes" id="UP000234881">
    <property type="component" value="Unassembled WGS sequence"/>
</dbReference>
<accession>A0A2N5XWY3</accession>